<gene>
    <name evidence="1" type="ORF">OH818_18700</name>
</gene>
<sequence length="47" mass="4952">MQKALQENQRILGLHVKASHEIGGVIAATIAAADSDGTYTTAVMRRG</sequence>
<proteinExistence type="predicted"/>
<protein>
    <submittedName>
        <fullName evidence="1">Uncharacterized protein</fullName>
    </submittedName>
</protein>
<dbReference type="EMBL" id="CP114029">
    <property type="protein sequence ID" value="WAP67526.1"/>
    <property type="molecule type" value="Genomic_DNA"/>
</dbReference>
<evidence type="ECO:0000313" key="2">
    <source>
        <dbReference type="Proteomes" id="UP001164020"/>
    </source>
</evidence>
<dbReference type="RefSeq" id="WP_268879988.1">
    <property type="nucleotide sequence ID" value="NZ_CP114029.1"/>
</dbReference>
<reference evidence="1" key="1">
    <citation type="submission" date="2022-12" db="EMBL/GenBank/DDBJ databases">
        <title>Jiella pelagia sp. nov., isolated from phosphonate enriched culture of Northwest Pacific surface seawater.</title>
        <authorList>
            <person name="Shin D.Y."/>
            <person name="Hwang C.Y."/>
        </authorList>
    </citation>
    <scope>NUCLEOTIDE SEQUENCE</scope>
    <source>
        <strain evidence="1">HL-NP1</strain>
    </source>
</reference>
<keyword evidence="2" id="KW-1185">Reference proteome</keyword>
<dbReference type="Proteomes" id="UP001164020">
    <property type="component" value="Chromosome"/>
</dbReference>
<name>A0ABY7BVS1_9HYPH</name>
<organism evidence="1 2">
    <name type="scientific">Jiella pelagia</name>
    <dbReference type="NCBI Taxonomy" id="2986949"/>
    <lineage>
        <taxon>Bacteria</taxon>
        <taxon>Pseudomonadati</taxon>
        <taxon>Pseudomonadota</taxon>
        <taxon>Alphaproteobacteria</taxon>
        <taxon>Hyphomicrobiales</taxon>
        <taxon>Aurantimonadaceae</taxon>
        <taxon>Jiella</taxon>
    </lineage>
</organism>
<evidence type="ECO:0000313" key="1">
    <source>
        <dbReference type="EMBL" id="WAP67526.1"/>
    </source>
</evidence>
<accession>A0ABY7BVS1</accession>